<dbReference type="Pfam" id="PF00875">
    <property type="entry name" value="DNA_photolyase"/>
    <property type="match status" value="1"/>
</dbReference>
<evidence type="ECO:0000256" key="2">
    <source>
        <dbReference type="ARBA" id="ARBA00001974"/>
    </source>
</evidence>
<evidence type="ECO:0000313" key="7">
    <source>
        <dbReference type="EMBL" id="MER5171496.1"/>
    </source>
</evidence>
<dbReference type="Proteomes" id="UP001438953">
    <property type="component" value="Unassembled WGS sequence"/>
</dbReference>
<dbReference type="InterPro" id="IPR036155">
    <property type="entry name" value="Crypto/Photolyase_N_sf"/>
</dbReference>
<keyword evidence="5" id="KW-0157">Chromophore</keyword>
<comment type="similarity">
    <text evidence="5">Belongs to the DNA photolyase family.</text>
</comment>
<keyword evidence="4 5" id="KW-0274">FAD</keyword>
<comment type="cofactor">
    <cofactor evidence="1">
        <name>(6R)-5,10-methylene-5,6,7,8-tetrahydrofolate</name>
        <dbReference type="ChEBI" id="CHEBI:15636"/>
    </cofactor>
</comment>
<dbReference type="PANTHER" id="PTHR11455:SF9">
    <property type="entry name" value="CRYPTOCHROME CIRCADIAN CLOCK 5 ISOFORM X1"/>
    <property type="match status" value="1"/>
</dbReference>
<evidence type="ECO:0000259" key="6">
    <source>
        <dbReference type="PROSITE" id="PS51645"/>
    </source>
</evidence>
<dbReference type="EMBL" id="JAYWLC010000004">
    <property type="protein sequence ID" value="MER5171496.1"/>
    <property type="molecule type" value="Genomic_DNA"/>
</dbReference>
<dbReference type="InterPro" id="IPR014729">
    <property type="entry name" value="Rossmann-like_a/b/a_fold"/>
</dbReference>
<keyword evidence="3 5" id="KW-0285">Flavoprotein</keyword>
<evidence type="ECO:0000256" key="1">
    <source>
        <dbReference type="ARBA" id="ARBA00001932"/>
    </source>
</evidence>
<dbReference type="Pfam" id="PF03441">
    <property type="entry name" value="FAD_binding_7"/>
    <property type="match status" value="1"/>
</dbReference>
<protein>
    <submittedName>
        <fullName evidence="7">Deoxyribodipyrimidine photo-lyase</fullName>
        <ecNumber evidence="7">4.1.99.3</ecNumber>
    </submittedName>
</protein>
<dbReference type="InterPro" id="IPR005101">
    <property type="entry name" value="Cryptochr/Photolyase_FAD-bd"/>
</dbReference>
<dbReference type="EC" id="4.1.99.3" evidence="7"/>
<keyword evidence="7" id="KW-0456">Lyase</keyword>
<dbReference type="InterPro" id="IPR036134">
    <property type="entry name" value="Crypto/Photolyase_FAD-like_sf"/>
</dbReference>
<dbReference type="PRINTS" id="PR00147">
    <property type="entry name" value="DNAPHOTLYASE"/>
</dbReference>
<comment type="caution">
    <text evidence="7">The sequence shown here is derived from an EMBL/GenBank/DDBJ whole genome shotgun (WGS) entry which is preliminary data.</text>
</comment>
<evidence type="ECO:0000256" key="5">
    <source>
        <dbReference type="RuleBase" id="RU004182"/>
    </source>
</evidence>
<name>A0ABV1SG23_9RHOB</name>
<dbReference type="SUPFAM" id="SSF52425">
    <property type="entry name" value="Cryptochrome/photolyase, N-terminal domain"/>
    <property type="match status" value="1"/>
</dbReference>
<dbReference type="RefSeq" id="WP_350935876.1">
    <property type="nucleotide sequence ID" value="NZ_JAYWLC010000004.1"/>
</dbReference>
<dbReference type="Gene3D" id="3.40.50.620">
    <property type="entry name" value="HUPs"/>
    <property type="match status" value="1"/>
</dbReference>
<dbReference type="InterPro" id="IPR002081">
    <property type="entry name" value="Cryptochrome/DNA_photolyase_1"/>
</dbReference>
<dbReference type="Gene3D" id="1.10.579.10">
    <property type="entry name" value="DNA Cyclobutane Dipyrimidine Photolyase, subunit A, domain 3"/>
    <property type="match status" value="1"/>
</dbReference>
<comment type="cofactor">
    <cofactor evidence="2">
        <name>FAD</name>
        <dbReference type="ChEBI" id="CHEBI:57692"/>
    </cofactor>
</comment>
<organism evidence="7 8">
    <name type="scientific">Thioclava kandeliae</name>
    <dbReference type="NCBI Taxonomy" id="3070818"/>
    <lineage>
        <taxon>Bacteria</taxon>
        <taxon>Pseudomonadati</taxon>
        <taxon>Pseudomonadota</taxon>
        <taxon>Alphaproteobacteria</taxon>
        <taxon>Rhodobacterales</taxon>
        <taxon>Paracoccaceae</taxon>
        <taxon>Thioclava</taxon>
    </lineage>
</organism>
<gene>
    <name evidence="7" type="ORF">VSX56_06865</name>
</gene>
<dbReference type="GO" id="GO:0003904">
    <property type="term" value="F:deoxyribodipyrimidine photo-lyase activity"/>
    <property type="evidence" value="ECO:0007669"/>
    <property type="project" value="UniProtKB-EC"/>
</dbReference>
<sequence length="471" mass="53418">MARKPVILWLRRDLRLHDHPAMVAAAKDGAPVICVFIHDEIVAQTGAAAKWRWGEAIASFAARLEEIGSRLILRRGEALEVLQALVKETGAEAVHWSRAYDPASTARDKAVKTALKEEGIEAQSHKGHLMFEPWDVTTGKGEPYKVYTPYWNAVKGRGVEPPCDTVSALEPPQTWPESETLDDWQMGAAMRCGAAVLAQYACIGEASAQGRMAAFLGQKIDGYKTARDQVDQNGTSNLSENLTYGEISPRSLWHAGWSRMEAGSAGAETFLKELVWREFAWHLLYHFPKLDHANWREEWNGFEWRRDNNEAEDWRRGRTGEPFVDAAMREMFVTGQMHNRARMIVASYLTKHLLTDWRVGLRWFEDCLTDWDPASNAMGWQWVAGCGPDASPYFRIFNPATQAEKFDPKGSYRRKWIAEGAKNPPQTALHYFEAIPKSWEMTPDDRYPDPLVDLKAGREKALAAYERHRNG</sequence>
<dbReference type="Gene3D" id="1.25.40.80">
    <property type="match status" value="1"/>
</dbReference>
<feature type="domain" description="Photolyase/cryptochrome alpha/beta" evidence="6">
    <location>
        <begin position="4"/>
        <end position="130"/>
    </location>
</feature>
<evidence type="ECO:0000313" key="8">
    <source>
        <dbReference type="Proteomes" id="UP001438953"/>
    </source>
</evidence>
<dbReference type="PROSITE" id="PS51645">
    <property type="entry name" value="PHR_CRY_ALPHA_BETA"/>
    <property type="match status" value="1"/>
</dbReference>
<reference evidence="7 8" key="1">
    <citation type="submission" date="2024-06" db="EMBL/GenBank/DDBJ databases">
        <title>Thioclava kandeliae sp. nov. from a rhizosphere soil sample of Kandelia candel in a mangrove.</title>
        <authorList>
            <person name="Mu T."/>
        </authorList>
    </citation>
    <scope>NUCLEOTIDE SEQUENCE [LARGE SCALE GENOMIC DNA]</scope>
    <source>
        <strain evidence="7 8">CPCC 100088</strain>
    </source>
</reference>
<keyword evidence="8" id="KW-1185">Reference proteome</keyword>
<dbReference type="PANTHER" id="PTHR11455">
    <property type="entry name" value="CRYPTOCHROME"/>
    <property type="match status" value="1"/>
</dbReference>
<proteinExistence type="inferred from homology"/>
<dbReference type="InterPro" id="IPR006050">
    <property type="entry name" value="DNA_photolyase_N"/>
</dbReference>
<evidence type="ECO:0000256" key="4">
    <source>
        <dbReference type="ARBA" id="ARBA00022827"/>
    </source>
</evidence>
<accession>A0ABV1SG23</accession>
<evidence type="ECO:0000256" key="3">
    <source>
        <dbReference type="ARBA" id="ARBA00022630"/>
    </source>
</evidence>
<dbReference type="SUPFAM" id="SSF48173">
    <property type="entry name" value="Cryptochrome/photolyase FAD-binding domain"/>
    <property type="match status" value="1"/>
</dbReference>